<evidence type="ECO:0000313" key="1">
    <source>
        <dbReference type="EMBL" id="KAK8970788.1"/>
    </source>
</evidence>
<organism evidence="1 2">
    <name type="scientific">Platanthera guangdongensis</name>
    <dbReference type="NCBI Taxonomy" id="2320717"/>
    <lineage>
        <taxon>Eukaryota</taxon>
        <taxon>Viridiplantae</taxon>
        <taxon>Streptophyta</taxon>
        <taxon>Embryophyta</taxon>
        <taxon>Tracheophyta</taxon>
        <taxon>Spermatophyta</taxon>
        <taxon>Magnoliopsida</taxon>
        <taxon>Liliopsida</taxon>
        <taxon>Asparagales</taxon>
        <taxon>Orchidaceae</taxon>
        <taxon>Orchidoideae</taxon>
        <taxon>Orchideae</taxon>
        <taxon>Orchidinae</taxon>
        <taxon>Platanthera</taxon>
    </lineage>
</organism>
<name>A0ABR2N3B6_9ASPA</name>
<evidence type="ECO:0000313" key="2">
    <source>
        <dbReference type="Proteomes" id="UP001412067"/>
    </source>
</evidence>
<dbReference type="EMBL" id="JBBWWR010000001">
    <property type="protein sequence ID" value="KAK8970788.1"/>
    <property type="molecule type" value="Genomic_DNA"/>
</dbReference>
<proteinExistence type="predicted"/>
<accession>A0ABR2N3B6</accession>
<keyword evidence="2" id="KW-1185">Reference proteome</keyword>
<comment type="caution">
    <text evidence="1">The sequence shown here is derived from an EMBL/GenBank/DDBJ whole genome shotgun (WGS) entry which is preliminary data.</text>
</comment>
<reference evidence="1 2" key="1">
    <citation type="journal article" date="2022" name="Nat. Plants">
        <title>Genomes of leafy and leafless Platanthera orchids illuminate the evolution of mycoheterotrophy.</title>
        <authorList>
            <person name="Li M.H."/>
            <person name="Liu K.W."/>
            <person name="Li Z."/>
            <person name="Lu H.C."/>
            <person name="Ye Q.L."/>
            <person name="Zhang D."/>
            <person name="Wang J.Y."/>
            <person name="Li Y.F."/>
            <person name="Zhong Z.M."/>
            <person name="Liu X."/>
            <person name="Yu X."/>
            <person name="Liu D.K."/>
            <person name="Tu X.D."/>
            <person name="Liu B."/>
            <person name="Hao Y."/>
            <person name="Liao X.Y."/>
            <person name="Jiang Y.T."/>
            <person name="Sun W.H."/>
            <person name="Chen J."/>
            <person name="Chen Y.Q."/>
            <person name="Ai Y."/>
            <person name="Zhai J.W."/>
            <person name="Wu S.S."/>
            <person name="Zhou Z."/>
            <person name="Hsiao Y.Y."/>
            <person name="Wu W.L."/>
            <person name="Chen Y.Y."/>
            <person name="Lin Y.F."/>
            <person name="Hsu J.L."/>
            <person name="Li C.Y."/>
            <person name="Wang Z.W."/>
            <person name="Zhao X."/>
            <person name="Zhong W.Y."/>
            <person name="Ma X.K."/>
            <person name="Ma L."/>
            <person name="Huang J."/>
            <person name="Chen G.Z."/>
            <person name="Huang M.Z."/>
            <person name="Huang L."/>
            <person name="Peng D.H."/>
            <person name="Luo Y.B."/>
            <person name="Zou S.Q."/>
            <person name="Chen S.P."/>
            <person name="Lan S."/>
            <person name="Tsai W.C."/>
            <person name="Van de Peer Y."/>
            <person name="Liu Z.J."/>
        </authorList>
    </citation>
    <scope>NUCLEOTIDE SEQUENCE [LARGE SCALE GENOMIC DNA]</scope>
    <source>
        <strain evidence="1">Lor288</strain>
    </source>
</reference>
<gene>
    <name evidence="1" type="ORF">KSP40_PGU001209</name>
</gene>
<dbReference type="Proteomes" id="UP001412067">
    <property type="component" value="Unassembled WGS sequence"/>
</dbReference>
<protein>
    <submittedName>
        <fullName evidence="1">Uncharacterized protein</fullName>
    </submittedName>
</protein>
<sequence>METITHLKFNVEIATQNNHNYRDAVAIVGVAPPDDGYDCVGFRMRGSKKMFSSVMGGDSECGGKGRCSVRNETGECTTRERRSIWRKKNSGW</sequence>